<dbReference type="InterPro" id="IPR050494">
    <property type="entry name" value="Ser_Thr_dual-spec_kinase"/>
</dbReference>
<evidence type="ECO:0000313" key="25">
    <source>
        <dbReference type="EMBL" id="EXX76671.1"/>
    </source>
</evidence>
<feature type="compositionally biased region" description="Basic residues" evidence="23">
    <location>
        <begin position="92"/>
        <end position="129"/>
    </location>
</feature>
<dbReference type="GO" id="GO:0005524">
    <property type="term" value="F:ATP binding"/>
    <property type="evidence" value="ECO:0007669"/>
    <property type="project" value="UniProtKB-UniRule"/>
</dbReference>
<dbReference type="PROSITE" id="PS00108">
    <property type="entry name" value="PROTEIN_KINASE_ST"/>
    <property type="match status" value="1"/>
</dbReference>
<keyword evidence="7" id="KW-0597">Phosphoprotein</keyword>
<evidence type="ECO:0000256" key="9">
    <source>
        <dbReference type="ARBA" id="ARBA00022679"/>
    </source>
</evidence>
<dbReference type="CDD" id="cd14135">
    <property type="entry name" value="STKc_PRP4"/>
    <property type="match status" value="1"/>
</dbReference>
<feature type="compositionally biased region" description="Basic and acidic residues" evidence="23">
    <location>
        <begin position="64"/>
        <end position="91"/>
    </location>
</feature>
<dbReference type="PROSITE" id="PS00107">
    <property type="entry name" value="PROTEIN_KINASE_ATP"/>
    <property type="match status" value="1"/>
</dbReference>
<dbReference type="GO" id="GO:0005694">
    <property type="term" value="C:chromosome"/>
    <property type="evidence" value="ECO:0007669"/>
    <property type="project" value="UniProtKB-SubCell"/>
</dbReference>
<evidence type="ECO:0000256" key="20">
    <source>
        <dbReference type="ARBA" id="ARBA00031858"/>
    </source>
</evidence>
<dbReference type="OMA" id="SSEWLDW"/>
<dbReference type="GO" id="GO:0005681">
    <property type="term" value="C:spliceosomal complex"/>
    <property type="evidence" value="ECO:0007669"/>
    <property type="project" value="UniProtKB-KW"/>
</dbReference>
<dbReference type="EMBL" id="JEMT01011907">
    <property type="protein sequence ID" value="EXX76671.1"/>
    <property type="molecule type" value="Genomic_DNA"/>
</dbReference>
<organism evidence="25 26">
    <name type="scientific">Rhizophagus irregularis (strain DAOM 197198w)</name>
    <name type="common">Glomus intraradices</name>
    <dbReference type="NCBI Taxonomy" id="1432141"/>
    <lineage>
        <taxon>Eukaryota</taxon>
        <taxon>Fungi</taxon>
        <taxon>Fungi incertae sedis</taxon>
        <taxon>Mucoromycota</taxon>
        <taxon>Glomeromycotina</taxon>
        <taxon>Glomeromycetes</taxon>
        <taxon>Glomerales</taxon>
        <taxon>Glomeraceae</taxon>
        <taxon>Rhizophagus</taxon>
    </lineage>
</organism>
<keyword evidence="14" id="KW-0832">Ubl conjugation</keyword>
<keyword evidence="26" id="KW-1185">Reference proteome</keyword>
<feature type="compositionally biased region" description="Basic and acidic residues" evidence="23">
    <location>
        <begin position="188"/>
        <end position="200"/>
    </location>
</feature>
<feature type="compositionally biased region" description="Basic and acidic residues" evidence="23">
    <location>
        <begin position="130"/>
        <end position="148"/>
    </location>
</feature>
<keyword evidence="17" id="KW-0539">Nucleus</keyword>
<evidence type="ECO:0000256" key="3">
    <source>
        <dbReference type="ARBA" id="ARBA00012513"/>
    </source>
</evidence>
<keyword evidence="9" id="KW-0808">Transferase</keyword>
<dbReference type="STRING" id="1432141.A0A015LVH6"/>
<dbReference type="EC" id="2.7.11.1" evidence="3"/>
<evidence type="ECO:0000256" key="12">
    <source>
        <dbReference type="ARBA" id="ARBA00022777"/>
    </source>
</evidence>
<dbReference type="SMART" id="SM00220">
    <property type="entry name" value="S_TKc"/>
    <property type="match status" value="1"/>
</dbReference>
<keyword evidence="10" id="KW-0747">Spliceosome</keyword>
<protein>
    <recommendedName>
        <fullName evidence="19">Serine/threonine-protein kinase PRP4 homolog</fullName>
        <ecNumber evidence="3">2.7.11.1</ecNumber>
    </recommendedName>
    <alternativeName>
        <fullName evidence="20">PRP4 pre-mRNA-processing factor 4 homolog</fullName>
    </alternativeName>
</protein>
<dbReference type="InterPro" id="IPR000719">
    <property type="entry name" value="Prot_kinase_dom"/>
</dbReference>
<dbReference type="PANTHER" id="PTHR24058:SF103">
    <property type="entry name" value="SERINE_THREONINE-PROTEIN KINASE PRP4 HOMOLOG"/>
    <property type="match status" value="1"/>
</dbReference>
<evidence type="ECO:0000256" key="23">
    <source>
        <dbReference type="SAM" id="MobiDB-lite"/>
    </source>
</evidence>
<evidence type="ECO:0000256" key="14">
    <source>
        <dbReference type="ARBA" id="ARBA00022843"/>
    </source>
</evidence>
<comment type="similarity">
    <text evidence="18">Belongs to the protein kinase superfamily. CMGC Ser/Thr protein kinase family.</text>
</comment>
<evidence type="ECO:0000256" key="17">
    <source>
        <dbReference type="ARBA" id="ARBA00023242"/>
    </source>
</evidence>
<evidence type="ECO:0000256" key="10">
    <source>
        <dbReference type="ARBA" id="ARBA00022728"/>
    </source>
</evidence>
<evidence type="ECO:0000256" key="1">
    <source>
        <dbReference type="ARBA" id="ARBA00004123"/>
    </source>
</evidence>
<comment type="subunit">
    <text evidence="21">Interacts with CLK1 C-terminus. Associates with the U5 snRNP and NCOR1 deacetylase complexes. Identified in the spliceosome C complex.</text>
</comment>
<feature type="compositionally biased region" description="Basic residues" evidence="23">
    <location>
        <begin position="201"/>
        <end position="213"/>
    </location>
</feature>
<keyword evidence="12" id="KW-0418">Kinase</keyword>
<evidence type="ECO:0000256" key="21">
    <source>
        <dbReference type="ARBA" id="ARBA00046964"/>
    </source>
</evidence>
<keyword evidence="15" id="KW-0007">Acetylation</keyword>
<dbReference type="AlphaFoldDB" id="A0A015LVH6"/>
<dbReference type="FunFam" id="1.10.510.10:FF:000078">
    <property type="entry name" value="Serine/threonine-protein kinase PRP4 homolog"/>
    <property type="match status" value="1"/>
</dbReference>
<evidence type="ECO:0000256" key="19">
    <source>
        <dbReference type="ARBA" id="ARBA00023637"/>
    </source>
</evidence>
<evidence type="ECO:0000256" key="2">
    <source>
        <dbReference type="ARBA" id="ARBA00004286"/>
    </source>
</evidence>
<evidence type="ECO:0000259" key="24">
    <source>
        <dbReference type="PROSITE" id="PS50011"/>
    </source>
</evidence>
<dbReference type="HOGENOM" id="CLU_000288_5_5_1"/>
<dbReference type="Gene3D" id="3.30.200.20">
    <property type="entry name" value="Phosphorylase Kinase, domain 1"/>
    <property type="match status" value="1"/>
</dbReference>
<dbReference type="GO" id="GO:0045292">
    <property type="term" value="P:mRNA cis splicing, via spliceosome"/>
    <property type="evidence" value="ECO:0007669"/>
    <property type="project" value="InterPro"/>
</dbReference>
<keyword evidence="4" id="KW-0158">Chromosome</keyword>
<dbReference type="InterPro" id="IPR044092">
    <property type="entry name" value="STKc_PRP4"/>
</dbReference>
<sequence length="890" mass="102349">MILMDTRPSLSETEEGEIVDDSGTFDSEEDDRSKRNVEEVTIGMAALSGPGQPSPQSQATDESSLEHRLSAGSRDDSTVETSGREKGNSHERVRKHKEDRKRHSIRHSHSHRRHHDRERDRNHHGHHRRHESERKNGVEEGEKHRKDGLGNNLNSTDHMVVDDDETRSDFSSNRIEPSPASSRKPKRSREDFSSDDESHHTSRRHSSRHRSSSHHSERRLSVNRRSKEPRNRYDNERDYRYNQRESVKGYDKEKGYSKERDGVNDKERNRKESSRRYGEERANGSSSRKIIEYEISGSVPSGILNRDVQNPSQPPRNYESKNEQSLEDSLYINFETQEDEEKLIEERRKRRNAILEKYKNKNNETLTVKVDNNLSSETTIEPKLDIHETQSADTPTLVSPVTPTTASPTSFSLTKIEASSEDFVPGEDQQGFSAADYDPTKDRIADDERQLHHKSVKDLELLKNKDAQESVIQNDDVDMFSADYKETLTERNGNHHNNNIKTNDEFDMFADDDMFVPSPESKKPIRSIPIVKTVPVVVHEHAVGLVDNYDDAEGYYRVLLGEILDNRYHVYSNLGKGVFSSVVKARDTKDGNDVAIKIIRNNETMYRAGMKELNILKKLIAADPENKKHVIRLFRHFEHKGHLCLVFESLSMNLREVLKKFGKDVGINIKAVRIYAQQLFLSLSLLKKCNILHADIKPDNILVSESKNTLKMCDLGSASDASENDITPYLVSRFYRAPEIIIGLPYDYALDMWSVGCTLYELYTGKILFPGRSNNQMLKLMMELKGKFSNKMLRKGQFANQHFDDDLNFLCHETDKISNKEVIKTMVITKPTRDMKTRLLSKTSNMTDEETRLLNAFVDLLDKCLNLNPEKRITVREALLHPFITGKIQS</sequence>
<feature type="region of interest" description="Disordered" evidence="23">
    <location>
        <begin position="301"/>
        <end position="325"/>
    </location>
</feature>
<evidence type="ECO:0000256" key="4">
    <source>
        <dbReference type="ARBA" id="ARBA00022454"/>
    </source>
</evidence>
<evidence type="ECO:0000256" key="13">
    <source>
        <dbReference type="ARBA" id="ARBA00022840"/>
    </source>
</evidence>
<dbReference type="PROSITE" id="PS50011">
    <property type="entry name" value="PROTEIN_KINASE_DOM"/>
    <property type="match status" value="1"/>
</dbReference>
<evidence type="ECO:0000313" key="26">
    <source>
        <dbReference type="Proteomes" id="UP000022910"/>
    </source>
</evidence>
<dbReference type="SUPFAM" id="SSF56112">
    <property type="entry name" value="Protein kinase-like (PK-like)"/>
    <property type="match status" value="1"/>
</dbReference>
<evidence type="ECO:0000256" key="16">
    <source>
        <dbReference type="ARBA" id="ARBA00023187"/>
    </source>
</evidence>
<dbReference type="Pfam" id="PF00069">
    <property type="entry name" value="Pkinase"/>
    <property type="match status" value="1"/>
</dbReference>
<keyword evidence="5" id="KW-1017">Isopeptide bond</keyword>
<gene>
    <name evidence="25" type="ORF">RirG_030950</name>
</gene>
<dbReference type="FunFam" id="3.30.200.20:FF:000123">
    <property type="entry name" value="serine/threonine-protein kinase PRP4 homolog"/>
    <property type="match status" value="1"/>
</dbReference>
<dbReference type="OrthoDB" id="9332038at2759"/>
<feature type="region of interest" description="Disordered" evidence="23">
    <location>
        <begin position="1"/>
        <end position="289"/>
    </location>
</feature>
<feature type="binding site" evidence="22">
    <location>
        <position position="597"/>
    </location>
    <ligand>
        <name>ATP</name>
        <dbReference type="ChEBI" id="CHEBI:30616"/>
    </ligand>
</feature>
<evidence type="ECO:0000256" key="18">
    <source>
        <dbReference type="ARBA" id="ARBA00023596"/>
    </source>
</evidence>
<evidence type="ECO:0000256" key="11">
    <source>
        <dbReference type="ARBA" id="ARBA00022741"/>
    </source>
</evidence>
<evidence type="ECO:0000256" key="8">
    <source>
        <dbReference type="ARBA" id="ARBA00022664"/>
    </source>
</evidence>
<keyword evidence="11 22" id="KW-0547">Nucleotide-binding</keyword>
<dbReference type="Gene3D" id="1.10.510.10">
    <property type="entry name" value="Transferase(Phosphotransferase) domain 1"/>
    <property type="match status" value="1"/>
</dbReference>
<dbReference type="PANTHER" id="PTHR24058">
    <property type="entry name" value="DUAL SPECIFICITY PROTEIN KINASE"/>
    <property type="match status" value="1"/>
</dbReference>
<feature type="domain" description="Protein kinase" evidence="24">
    <location>
        <begin position="568"/>
        <end position="884"/>
    </location>
</feature>
<dbReference type="InterPro" id="IPR008271">
    <property type="entry name" value="Ser/Thr_kinase_AS"/>
</dbReference>
<feature type="compositionally biased region" description="Basic and acidic residues" evidence="23">
    <location>
        <begin position="438"/>
        <end position="451"/>
    </location>
</feature>
<proteinExistence type="inferred from homology"/>
<comment type="subcellular location">
    <subcellularLocation>
        <location evidence="2">Chromosome</location>
    </subcellularLocation>
    <subcellularLocation>
        <location evidence="1">Nucleus</location>
    </subcellularLocation>
</comment>
<keyword evidence="6" id="KW-0723">Serine/threonine-protein kinase</keyword>
<evidence type="ECO:0000256" key="6">
    <source>
        <dbReference type="ARBA" id="ARBA00022527"/>
    </source>
</evidence>
<keyword evidence="8" id="KW-0507">mRNA processing</keyword>
<keyword evidence="13 22" id="KW-0067">ATP-binding</keyword>
<dbReference type="GO" id="GO:0004674">
    <property type="term" value="F:protein serine/threonine kinase activity"/>
    <property type="evidence" value="ECO:0007669"/>
    <property type="project" value="UniProtKB-KW"/>
</dbReference>
<dbReference type="InterPro" id="IPR011009">
    <property type="entry name" value="Kinase-like_dom_sf"/>
</dbReference>
<dbReference type="EMBL" id="JEMT01011907">
    <property type="protein sequence ID" value="EXX76672.1"/>
    <property type="molecule type" value="Genomic_DNA"/>
</dbReference>
<evidence type="ECO:0000256" key="22">
    <source>
        <dbReference type="PROSITE-ProRule" id="PRU10141"/>
    </source>
</evidence>
<feature type="compositionally biased region" description="Basic and acidic residues" evidence="23">
    <location>
        <begin position="214"/>
        <end position="282"/>
    </location>
</feature>
<dbReference type="Proteomes" id="UP000022910">
    <property type="component" value="Unassembled WGS sequence"/>
</dbReference>
<evidence type="ECO:0000256" key="15">
    <source>
        <dbReference type="ARBA" id="ARBA00022990"/>
    </source>
</evidence>
<reference evidence="25 26" key="1">
    <citation type="submission" date="2014-02" db="EMBL/GenBank/DDBJ databases">
        <title>Single nucleus genome sequencing reveals high similarity among nuclei of an endomycorrhizal fungus.</title>
        <authorList>
            <person name="Lin K."/>
            <person name="Geurts R."/>
            <person name="Zhang Z."/>
            <person name="Limpens E."/>
            <person name="Saunders D.G."/>
            <person name="Mu D."/>
            <person name="Pang E."/>
            <person name="Cao H."/>
            <person name="Cha H."/>
            <person name="Lin T."/>
            <person name="Zhou Q."/>
            <person name="Shang Y."/>
            <person name="Li Y."/>
            <person name="Ivanov S."/>
            <person name="Sharma T."/>
            <person name="Velzen R.V."/>
            <person name="Ruijter N.D."/>
            <person name="Aanen D.K."/>
            <person name="Win J."/>
            <person name="Kamoun S."/>
            <person name="Bisseling T."/>
            <person name="Huang S."/>
        </authorList>
    </citation>
    <scope>NUCLEOTIDE SEQUENCE [LARGE SCALE GENOMIC DNA]</scope>
    <source>
        <strain evidence="25">DAOM 197198w</strain>
        <strain evidence="26">DAOM197198w</strain>
    </source>
</reference>
<feature type="region of interest" description="Disordered" evidence="23">
    <location>
        <begin position="424"/>
        <end position="451"/>
    </location>
</feature>
<keyword evidence="16" id="KW-0508">mRNA splicing</keyword>
<name>A0A015LVH6_RHIIW</name>
<comment type="caution">
    <text evidence="25">The sequence shown here is derived from an EMBL/GenBank/DDBJ whole genome shotgun (WGS) entry which is preliminary data.</text>
</comment>
<evidence type="ECO:0000256" key="5">
    <source>
        <dbReference type="ARBA" id="ARBA00022499"/>
    </source>
</evidence>
<dbReference type="InterPro" id="IPR017441">
    <property type="entry name" value="Protein_kinase_ATP_BS"/>
</dbReference>
<accession>A0A015LVH6</accession>
<evidence type="ECO:0000256" key="7">
    <source>
        <dbReference type="ARBA" id="ARBA00022553"/>
    </source>
</evidence>